<evidence type="ECO:0000313" key="3">
    <source>
        <dbReference type="EMBL" id="KAF3216143.1"/>
    </source>
</evidence>
<dbReference type="EMBL" id="WIWT01000017">
    <property type="protein sequence ID" value="KAF3216143.1"/>
    <property type="molecule type" value="Genomic_DNA"/>
</dbReference>
<evidence type="ECO:0000313" key="1">
    <source>
        <dbReference type="EMBL" id="KAF3163216.1"/>
    </source>
</evidence>
<reference evidence="4 5" key="1">
    <citation type="submission" date="2019-06" db="EMBL/GenBank/DDBJ databases">
        <authorList>
            <person name="Palmer J.M."/>
        </authorList>
    </citation>
    <scope>NUCLEOTIDE SEQUENCE</scope>
    <source>
        <strain evidence="2 5">TWF191</strain>
        <strain evidence="3">TWF679</strain>
        <strain evidence="1 4">TWF788</strain>
    </source>
</reference>
<proteinExistence type="predicted"/>
<dbReference type="Proteomes" id="UP000614610">
    <property type="component" value="Unassembled WGS sequence"/>
</dbReference>
<dbReference type="Proteomes" id="UP000483672">
    <property type="component" value="Unassembled WGS sequence"/>
</dbReference>
<evidence type="ECO:0000313" key="2">
    <source>
        <dbReference type="EMBL" id="KAF3208875.1"/>
    </source>
</evidence>
<dbReference type="EMBL" id="WIPF01000104">
    <property type="protein sequence ID" value="KAF3208875.1"/>
    <property type="molecule type" value="Genomic_DNA"/>
</dbReference>
<dbReference type="EMBL" id="JAABOE010000124">
    <property type="protein sequence ID" value="KAF3163216.1"/>
    <property type="molecule type" value="Genomic_DNA"/>
</dbReference>
<evidence type="ECO:0000313" key="4">
    <source>
        <dbReference type="Proteomes" id="UP000479691"/>
    </source>
</evidence>
<dbReference type="AlphaFoldDB" id="A0A6G1M811"/>
<evidence type="ECO:0000313" key="6">
    <source>
        <dbReference type="Proteomes" id="UP000614610"/>
    </source>
</evidence>
<comment type="caution">
    <text evidence="3">The sequence shown here is derived from an EMBL/GenBank/DDBJ whole genome shotgun (WGS) entry which is preliminary data.</text>
</comment>
<evidence type="ECO:0000313" key="5">
    <source>
        <dbReference type="Proteomes" id="UP000483672"/>
    </source>
</evidence>
<gene>
    <name evidence="2" type="ORF">TWF191_000533</name>
    <name evidence="3" type="ORF">TWF679_003360</name>
    <name evidence="1" type="ORF">TWF788_001662</name>
</gene>
<dbReference type="Proteomes" id="UP000479691">
    <property type="component" value="Unassembled WGS sequence"/>
</dbReference>
<protein>
    <submittedName>
        <fullName evidence="3">Uncharacterized protein</fullName>
    </submittedName>
</protein>
<dbReference type="OrthoDB" id="5296626at2759"/>
<sequence length="108" mass="12070">MEMKEISKTPKNLYDTPEKTTNHVLNVVADMEASTLDIKEVRVSTNNDDLVHVEKRNLRLKRMIYEDLGGNKADDHVARSCSYLGVGCYSLPATVIPPSLPVETFAYG</sequence>
<organism evidence="3 6">
    <name type="scientific">Orbilia oligospora</name>
    <name type="common">Nematode-trapping fungus</name>
    <name type="synonym">Arthrobotrys oligospora</name>
    <dbReference type="NCBI Taxonomy" id="2813651"/>
    <lineage>
        <taxon>Eukaryota</taxon>
        <taxon>Fungi</taxon>
        <taxon>Dikarya</taxon>
        <taxon>Ascomycota</taxon>
        <taxon>Pezizomycotina</taxon>
        <taxon>Orbiliomycetes</taxon>
        <taxon>Orbiliales</taxon>
        <taxon>Orbiliaceae</taxon>
        <taxon>Orbilia</taxon>
    </lineage>
</organism>
<name>A0A6G1M811_ORBOL</name>
<accession>A0A6G1M811</accession>